<organism evidence="1 2">
    <name type="scientific">Arcobacter nitrofigilis (strain ATCC 33309 / DSM 7299 / CCUG 15893 / LMG 7604 / NCTC 12251 / CI)</name>
    <name type="common">Campylobacter nitrofigilis</name>
    <dbReference type="NCBI Taxonomy" id="572480"/>
    <lineage>
        <taxon>Bacteria</taxon>
        <taxon>Pseudomonadati</taxon>
        <taxon>Campylobacterota</taxon>
        <taxon>Epsilonproteobacteria</taxon>
        <taxon>Campylobacterales</taxon>
        <taxon>Arcobacteraceae</taxon>
        <taxon>Arcobacter</taxon>
    </lineage>
</organism>
<accession>D5V077</accession>
<dbReference type="RefSeq" id="WP_013135834.1">
    <property type="nucleotide sequence ID" value="NC_014166.1"/>
</dbReference>
<dbReference type="InterPro" id="IPR015003">
    <property type="entry name" value="DUF1853"/>
</dbReference>
<dbReference type="STRING" id="572480.Arnit_2035"/>
<dbReference type="Pfam" id="PF08907">
    <property type="entry name" value="DUF1853"/>
    <property type="match status" value="1"/>
</dbReference>
<evidence type="ECO:0000313" key="1">
    <source>
        <dbReference type="EMBL" id="ADG93689.1"/>
    </source>
</evidence>
<protein>
    <recommendedName>
        <fullName evidence="3">DUF1853 domain-containing protein</fullName>
    </recommendedName>
</protein>
<proteinExistence type="predicted"/>
<sequence>MNNLKTQFLGFMNTPPLFKELDGLSQIELDINEVKEFDFTELNITSKLTLGSRIERFFEFYIKQSKNYELIKKNIQIINNKQTHGEIDFLLYDKKAEEYLHIEHVYKFYLYDDSIENELDRYIGPNRNDTFVKKLEKLKNKQLPLLYKNETQEYLEGIDVNSFKQKICLKGNIYVPMHFSGKDIPILNNSCVRGFYIKREEFIKQKHFKEYKYHLPTRNDWVCDCNTNEIWISFDDVITSIDILLNQQKSPLVWLKNKKNISQSFFVTWW</sequence>
<evidence type="ECO:0000313" key="2">
    <source>
        <dbReference type="Proteomes" id="UP000000939"/>
    </source>
</evidence>
<dbReference type="EMBL" id="CP001999">
    <property type="protein sequence ID" value="ADG93689.1"/>
    <property type="molecule type" value="Genomic_DNA"/>
</dbReference>
<evidence type="ECO:0008006" key="3">
    <source>
        <dbReference type="Google" id="ProtNLM"/>
    </source>
</evidence>
<dbReference type="OrthoDB" id="1466769at2"/>
<dbReference type="AlphaFoldDB" id="D5V077"/>
<dbReference type="Proteomes" id="UP000000939">
    <property type="component" value="Chromosome"/>
</dbReference>
<name>D5V077_ARCNC</name>
<gene>
    <name evidence="1" type="ordered locus">Arnit_2035</name>
</gene>
<keyword evidence="2" id="KW-1185">Reference proteome</keyword>
<dbReference type="eggNOG" id="COG3782">
    <property type="taxonomic scope" value="Bacteria"/>
</dbReference>
<dbReference type="HOGENOM" id="CLU_087561_0_0_7"/>
<reference evidence="1 2" key="1">
    <citation type="journal article" date="2010" name="Stand. Genomic Sci.">
        <title>Complete genome sequence of Arcobacter nitrofigilis type strain (CI).</title>
        <authorList>
            <person name="Pati A."/>
            <person name="Gronow S."/>
            <person name="Lapidus A."/>
            <person name="Copeland A."/>
            <person name="Glavina Del Rio T."/>
            <person name="Nolan M."/>
            <person name="Lucas S."/>
            <person name="Tice H."/>
            <person name="Cheng J.F."/>
            <person name="Han C."/>
            <person name="Chertkov O."/>
            <person name="Bruce D."/>
            <person name="Tapia R."/>
            <person name="Goodwin L."/>
            <person name="Pitluck S."/>
            <person name="Liolios K."/>
            <person name="Ivanova N."/>
            <person name="Mavromatis K."/>
            <person name="Chen A."/>
            <person name="Palaniappan K."/>
            <person name="Land M."/>
            <person name="Hauser L."/>
            <person name="Chang Y.J."/>
            <person name="Jeffries C.D."/>
            <person name="Detter J.C."/>
            <person name="Rohde M."/>
            <person name="Goker M."/>
            <person name="Bristow J."/>
            <person name="Eisen J.A."/>
            <person name="Markowitz V."/>
            <person name="Hugenholtz P."/>
            <person name="Klenk H.P."/>
            <person name="Kyrpides N.C."/>
        </authorList>
    </citation>
    <scope>NUCLEOTIDE SEQUENCE [LARGE SCALE GENOMIC DNA]</scope>
    <source>
        <strain evidence="2">ATCC 33309 / DSM 7299 / CCUG 15893 / LMG 7604 / NCTC 12251 / CI</strain>
    </source>
</reference>
<dbReference type="KEGG" id="ant:Arnit_2035"/>